<dbReference type="SUPFAM" id="SSF48557">
    <property type="entry name" value="L-aspartase-like"/>
    <property type="match status" value="1"/>
</dbReference>
<sequence>MLKRYSRDQMSGVWSEKNKFFNWLVVEIAVFRARRRIGEMMHKIPRDLAKRIVINPEEINRIEKEETHHDVTAFLAEVSSQLSAELSSWLHRGLTSYDVVDTALSLQLRESIKVLTQTLAKLMSVVKDVALVCKYMPEVGRSHGIHAEPITFGVKLANWYSELERHHKRLQRLLISVSVGKISGAVGMYTLDPKIEELVCKELGLKPVIATQIIARDIVAEYMSTLAIIAATIGKISVNIRLLSQTEIREIMEPFSENQDGSSAMPHKKNPIGSENLSGLMRVVCANVQVAYENLATCWHERSLDNSGAERVIIADSSILLDYGMARLTGIIEKMQIYHERMLFNLNLTKGLIFSQEVMMLVAEKSGLPRKAAHRLVRDVALKCWETGEDFLETLLCNNSVMQFVNAEEVRACFNLGHKLRHVDYIFLKTFGE</sequence>
<dbReference type="PANTHER" id="PTHR43172:SF1">
    <property type="entry name" value="ADENYLOSUCCINATE LYASE"/>
    <property type="match status" value="1"/>
</dbReference>
<dbReference type="InterPro" id="IPR022761">
    <property type="entry name" value="Fumarate_lyase_N"/>
</dbReference>
<dbReference type="STRING" id="1802689.A3F25_03025"/>
<evidence type="ECO:0000256" key="1">
    <source>
        <dbReference type="ARBA" id="ARBA00004706"/>
    </source>
</evidence>
<comment type="pathway">
    <text evidence="1 12">Purine metabolism; IMP biosynthesis via de novo pathway; 5-amino-1-(5-phospho-D-ribosyl)imidazole-4-carboxamide from 5-amino-1-(5-phospho-D-ribosyl)imidazole-4-carboxylate: step 2/2.</text>
</comment>
<dbReference type="Gene3D" id="1.10.275.10">
    <property type="entry name" value="Fumarase/aspartase (N-terminal domain)"/>
    <property type="match status" value="1"/>
</dbReference>
<dbReference type="Gene3D" id="1.10.40.30">
    <property type="entry name" value="Fumarase/aspartase (C-terminal domain)"/>
    <property type="match status" value="1"/>
</dbReference>
<dbReference type="CDD" id="cd01360">
    <property type="entry name" value="Adenylsuccinate_lyase_1"/>
    <property type="match status" value="1"/>
</dbReference>
<comment type="catalytic activity">
    <reaction evidence="8">
        <text>(2S)-2-[5-amino-1-(5-phospho-beta-D-ribosyl)imidazole-4-carboxamido]succinate = 5-amino-1-(5-phospho-beta-D-ribosyl)imidazole-4-carboxamide + fumarate</text>
        <dbReference type="Rhea" id="RHEA:23920"/>
        <dbReference type="ChEBI" id="CHEBI:29806"/>
        <dbReference type="ChEBI" id="CHEBI:58443"/>
        <dbReference type="ChEBI" id="CHEBI:58475"/>
        <dbReference type="EC" id="4.3.2.2"/>
    </reaction>
    <physiologicalReaction direction="left-to-right" evidence="8">
        <dbReference type="Rhea" id="RHEA:23921"/>
    </physiologicalReaction>
</comment>
<reference evidence="14 15" key="1">
    <citation type="journal article" date="2016" name="Nat. Commun.">
        <title>Thousands of microbial genomes shed light on interconnected biogeochemical processes in an aquifer system.</title>
        <authorList>
            <person name="Anantharaman K."/>
            <person name="Brown C.T."/>
            <person name="Hug L.A."/>
            <person name="Sharon I."/>
            <person name="Castelle C.J."/>
            <person name="Probst A.J."/>
            <person name="Thomas B.C."/>
            <person name="Singh A."/>
            <person name="Wilkins M.J."/>
            <person name="Karaoz U."/>
            <person name="Brodie E.L."/>
            <person name="Williams K.H."/>
            <person name="Hubbard S.S."/>
            <person name="Banfield J.F."/>
        </authorList>
    </citation>
    <scope>NUCLEOTIDE SEQUENCE [LARGE SCALE GENOMIC DNA]</scope>
</reference>
<dbReference type="InterPro" id="IPR004769">
    <property type="entry name" value="Pur_lyase"/>
</dbReference>
<dbReference type="Proteomes" id="UP000177478">
    <property type="component" value="Unassembled WGS sequence"/>
</dbReference>
<gene>
    <name evidence="14" type="ORF">A3F25_03025</name>
</gene>
<organism evidence="14 15">
    <name type="scientific">Candidatus Yanofskybacteria bacterium RIFCSPHIGHO2_12_FULL_45_19b</name>
    <dbReference type="NCBI Taxonomy" id="1802689"/>
    <lineage>
        <taxon>Bacteria</taxon>
        <taxon>Candidatus Yanofskyibacteriota</taxon>
    </lineage>
</organism>
<dbReference type="InterPro" id="IPR008948">
    <property type="entry name" value="L-Aspartase-like"/>
</dbReference>
<dbReference type="PROSITE" id="PS00163">
    <property type="entry name" value="FUMARATE_LYASES"/>
    <property type="match status" value="1"/>
</dbReference>
<dbReference type="PANTHER" id="PTHR43172">
    <property type="entry name" value="ADENYLOSUCCINATE LYASE"/>
    <property type="match status" value="1"/>
</dbReference>
<dbReference type="EMBL" id="MGKD01000031">
    <property type="protein sequence ID" value="OGN18752.1"/>
    <property type="molecule type" value="Genomic_DNA"/>
</dbReference>
<name>A0A1F8G058_9BACT</name>
<dbReference type="PRINTS" id="PR00145">
    <property type="entry name" value="ARGSUCLYASE"/>
</dbReference>
<dbReference type="InterPro" id="IPR020557">
    <property type="entry name" value="Fumarate_lyase_CS"/>
</dbReference>
<evidence type="ECO:0000256" key="11">
    <source>
        <dbReference type="NCBIfam" id="TIGR00928"/>
    </source>
</evidence>
<dbReference type="EC" id="4.3.2.2" evidence="4 11"/>
<comment type="caution">
    <text evidence="14">The sequence shown here is derived from an EMBL/GenBank/DDBJ whole genome shotgun (WGS) entry which is preliminary data.</text>
</comment>
<proteinExistence type="inferred from homology"/>
<evidence type="ECO:0000256" key="5">
    <source>
        <dbReference type="ARBA" id="ARBA00017058"/>
    </source>
</evidence>
<comment type="pathway">
    <text evidence="2 12">Purine metabolism; AMP biosynthesis via de novo pathway; AMP from IMP: step 2/2.</text>
</comment>
<evidence type="ECO:0000256" key="8">
    <source>
        <dbReference type="ARBA" id="ARBA00024477"/>
    </source>
</evidence>
<dbReference type="Pfam" id="PF10397">
    <property type="entry name" value="ADSL_C"/>
    <property type="match status" value="1"/>
</dbReference>
<dbReference type="GO" id="GO:0004018">
    <property type="term" value="F:N6-(1,2-dicarboxyethyl)AMP AMP-lyase (fumarate-forming) activity"/>
    <property type="evidence" value="ECO:0007669"/>
    <property type="project" value="UniProtKB-UniRule"/>
</dbReference>
<evidence type="ECO:0000313" key="15">
    <source>
        <dbReference type="Proteomes" id="UP000177478"/>
    </source>
</evidence>
<evidence type="ECO:0000256" key="2">
    <source>
        <dbReference type="ARBA" id="ARBA00004734"/>
    </source>
</evidence>
<dbReference type="InterPro" id="IPR019468">
    <property type="entry name" value="AdenyloSucc_lyase_C"/>
</dbReference>
<evidence type="ECO:0000259" key="13">
    <source>
        <dbReference type="SMART" id="SM00998"/>
    </source>
</evidence>
<evidence type="ECO:0000256" key="4">
    <source>
        <dbReference type="ARBA" id="ARBA00012339"/>
    </source>
</evidence>
<comment type="catalytic activity">
    <reaction evidence="10">
        <text>N(6)-(1,2-dicarboxyethyl)-AMP = fumarate + AMP</text>
        <dbReference type="Rhea" id="RHEA:16853"/>
        <dbReference type="ChEBI" id="CHEBI:29806"/>
        <dbReference type="ChEBI" id="CHEBI:57567"/>
        <dbReference type="ChEBI" id="CHEBI:456215"/>
        <dbReference type="EC" id="4.3.2.2"/>
    </reaction>
    <physiologicalReaction direction="left-to-right" evidence="10">
        <dbReference type="Rhea" id="RHEA:16854"/>
    </physiologicalReaction>
</comment>
<dbReference type="UniPathway" id="UPA00075">
    <property type="reaction ID" value="UER00336"/>
</dbReference>
<evidence type="ECO:0000256" key="6">
    <source>
        <dbReference type="ARBA" id="ARBA00022755"/>
    </source>
</evidence>
<dbReference type="PRINTS" id="PR00149">
    <property type="entry name" value="FUMRATELYASE"/>
</dbReference>
<dbReference type="AlphaFoldDB" id="A0A1F8G058"/>
<evidence type="ECO:0000256" key="3">
    <source>
        <dbReference type="ARBA" id="ARBA00008273"/>
    </source>
</evidence>
<dbReference type="FunFam" id="1.20.200.10:FF:000008">
    <property type="entry name" value="Adenylosuccinate lyase"/>
    <property type="match status" value="1"/>
</dbReference>
<evidence type="ECO:0000256" key="10">
    <source>
        <dbReference type="ARBA" id="ARBA00049115"/>
    </source>
</evidence>
<dbReference type="InterPro" id="IPR000362">
    <property type="entry name" value="Fumarate_lyase_fam"/>
</dbReference>
<dbReference type="GO" id="GO:0044208">
    <property type="term" value="P:'de novo' AMP biosynthetic process"/>
    <property type="evidence" value="ECO:0007669"/>
    <property type="project" value="UniProtKB-UniPathway"/>
</dbReference>
<dbReference type="SMART" id="SM00998">
    <property type="entry name" value="ADSL_C"/>
    <property type="match status" value="1"/>
</dbReference>
<dbReference type="Pfam" id="PF00206">
    <property type="entry name" value="Lyase_1"/>
    <property type="match status" value="1"/>
</dbReference>
<dbReference type="Gene3D" id="1.20.200.10">
    <property type="entry name" value="Fumarase/aspartase (Central domain)"/>
    <property type="match status" value="1"/>
</dbReference>
<evidence type="ECO:0000256" key="7">
    <source>
        <dbReference type="ARBA" id="ARBA00023239"/>
    </source>
</evidence>
<dbReference type="InterPro" id="IPR024083">
    <property type="entry name" value="Fumarase/histidase_N"/>
</dbReference>
<dbReference type="UniPathway" id="UPA00074">
    <property type="reaction ID" value="UER00132"/>
</dbReference>
<feature type="domain" description="Adenylosuccinate lyase C-terminal" evidence="13">
    <location>
        <begin position="350"/>
        <end position="431"/>
    </location>
</feature>
<dbReference type="GO" id="GO:0005829">
    <property type="term" value="C:cytosol"/>
    <property type="evidence" value="ECO:0007669"/>
    <property type="project" value="TreeGrafter"/>
</dbReference>
<dbReference type="GO" id="GO:0006189">
    <property type="term" value="P:'de novo' IMP biosynthetic process"/>
    <property type="evidence" value="ECO:0007669"/>
    <property type="project" value="UniProtKB-UniPathway"/>
</dbReference>
<keyword evidence="7 12" id="KW-0456">Lyase</keyword>
<accession>A0A1F8G058</accession>
<protein>
    <recommendedName>
        <fullName evidence="5 11">Adenylosuccinate lyase</fullName>
        <shortName evidence="12">ASL</shortName>
        <ecNumber evidence="4 11">4.3.2.2</ecNumber>
    </recommendedName>
    <alternativeName>
        <fullName evidence="9 12">Adenylosuccinase</fullName>
    </alternativeName>
</protein>
<dbReference type="GO" id="GO:0070626">
    <property type="term" value="F:(S)-2-(5-amino-1-(5-phospho-D-ribosyl)imidazole-4-carboxamido) succinate lyase (fumarate-forming) activity"/>
    <property type="evidence" value="ECO:0007669"/>
    <property type="project" value="TreeGrafter"/>
</dbReference>
<dbReference type="NCBIfam" id="TIGR00928">
    <property type="entry name" value="purB"/>
    <property type="match status" value="1"/>
</dbReference>
<keyword evidence="6 12" id="KW-0658">Purine biosynthesis</keyword>
<evidence type="ECO:0000313" key="14">
    <source>
        <dbReference type="EMBL" id="OGN18752.1"/>
    </source>
</evidence>
<evidence type="ECO:0000256" key="12">
    <source>
        <dbReference type="RuleBase" id="RU361172"/>
    </source>
</evidence>
<comment type="similarity">
    <text evidence="3 12">Belongs to the lyase 1 family. Adenylosuccinate lyase subfamily.</text>
</comment>
<evidence type="ECO:0000256" key="9">
    <source>
        <dbReference type="ARBA" id="ARBA00030717"/>
    </source>
</evidence>